<keyword evidence="11" id="KW-1185">Reference proteome</keyword>
<dbReference type="SUPFAM" id="SSF48371">
    <property type="entry name" value="ARM repeat"/>
    <property type="match status" value="1"/>
</dbReference>
<dbReference type="PROSITE" id="PS50077">
    <property type="entry name" value="HEAT_REPEAT"/>
    <property type="match status" value="1"/>
</dbReference>
<dbReference type="GeneID" id="64857917"/>
<feature type="domain" description="TOG" evidence="9">
    <location>
        <begin position="317"/>
        <end position="569"/>
    </location>
</feature>
<evidence type="ECO:0000313" key="10">
    <source>
        <dbReference type="EMBL" id="CAB4254896.1"/>
    </source>
</evidence>
<keyword evidence="7" id="KW-0175">Coiled coil</keyword>
<evidence type="ECO:0000259" key="9">
    <source>
        <dbReference type="SMART" id="SM01349"/>
    </source>
</evidence>
<dbReference type="InterPro" id="IPR045110">
    <property type="entry name" value="XMAP215"/>
</dbReference>
<feature type="region of interest" description="Disordered" evidence="8">
    <location>
        <begin position="737"/>
        <end position="757"/>
    </location>
</feature>
<feature type="compositionally biased region" description="Basic and acidic residues" evidence="8">
    <location>
        <begin position="745"/>
        <end position="756"/>
    </location>
</feature>
<gene>
    <name evidence="10" type="ORF">KABA2_05S03674</name>
</gene>
<dbReference type="InterPro" id="IPR048491">
    <property type="entry name" value="XMAP215_CLASP_TOG"/>
</dbReference>
<dbReference type="Pfam" id="PF21042">
    <property type="entry name" value="Stu2_CTS"/>
    <property type="match status" value="1"/>
</dbReference>
<organism evidence="10 11">
    <name type="scientific">Maudiozyma barnettii</name>
    <dbReference type="NCBI Taxonomy" id="61262"/>
    <lineage>
        <taxon>Eukaryota</taxon>
        <taxon>Fungi</taxon>
        <taxon>Dikarya</taxon>
        <taxon>Ascomycota</taxon>
        <taxon>Saccharomycotina</taxon>
        <taxon>Saccharomycetes</taxon>
        <taxon>Saccharomycetales</taxon>
        <taxon>Saccharomycetaceae</taxon>
        <taxon>Maudiozyma</taxon>
    </lineage>
</organism>
<dbReference type="Pfam" id="PF21041">
    <property type="entry name" value="XMAP215_CLASP_TOG"/>
    <property type="match status" value="1"/>
</dbReference>
<protein>
    <submittedName>
        <fullName evidence="10">Similar to Saccharomyces cerevisiae YLR045C STU2 Microtubule-associated protein (MAP) of the XMAP215/Dis1 family</fullName>
    </submittedName>
</protein>
<dbReference type="SMART" id="SM01349">
    <property type="entry name" value="TOG"/>
    <property type="match status" value="2"/>
</dbReference>
<feature type="compositionally biased region" description="Polar residues" evidence="8">
    <location>
        <begin position="585"/>
        <end position="601"/>
    </location>
</feature>
<proteinExistence type="inferred from homology"/>
<evidence type="ECO:0000256" key="1">
    <source>
        <dbReference type="ARBA" id="ARBA00004245"/>
    </source>
</evidence>
<dbReference type="EMBL" id="CAEFZW010000005">
    <property type="protein sequence ID" value="CAB4254896.1"/>
    <property type="molecule type" value="Genomic_DNA"/>
</dbReference>
<keyword evidence="3" id="KW-0677">Repeat</keyword>
<evidence type="ECO:0000256" key="3">
    <source>
        <dbReference type="ARBA" id="ARBA00022737"/>
    </source>
</evidence>
<comment type="caution">
    <text evidence="10">The sequence shown here is derived from an EMBL/GenBank/DDBJ whole genome shotgun (WGS) entry which is preliminary data.</text>
</comment>
<dbReference type="InterPro" id="IPR016024">
    <property type="entry name" value="ARM-type_fold"/>
</dbReference>
<dbReference type="GO" id="GO:0046785">
    <property type="term" value="P:microtubule polymerization"/>
    <property type="evidence" value="ECO:0007669"/>
    <property type="project" value="InterPro"/>
</dbReference>
<dbReference type="Gene3D" id="1.25.10.10">
    <property type="entry name" value="Leucine-rich Repeat Variant"/>
    <property type="match status" value="2"/>
</dbReference>
<evidence type="ECO:0000256" key="7">
    <source>
        <dbReference type="SAM" id="Coils"/>
    </source>
</evidence>
<dbReference type="PANTHER" id="PTHR12609">
    <property type="entry name" value="MICROTUBULE ASSOCIATED PROTEIN XMAP215"/>
    <property type="match status" value="1"/>
</dbReference>
<evidence type="ECO:0000256" key="5">
    <source>
        <dbReference type="ARBA" id="ARBA00025722"/>
    </source>
</evidence>
<dbReference type="GO" id="GO:0051010">
    <property type="term" value="F:microtubule plus-end binding"/>
    <property type="evidence" value="ECO:0007669"/>
    <property type="project" value="InterPro"/>
</dbReference>
<comment type="subcellular location">
    <subcellularLocation>
        <location evidence="1">Cytoplasm</location>
        <location evidence="1">Cytoskeleton</location>
    </subcellularLocation>
</comment>
<dbReference type="GO" id="GO:0005856">
    <property type="term" value="C:cytoskeleton"/>
    <property type="evidence" value="ECO:0007669"/>
    <property type="project" value="UniProtKB-SubCell"/>
</dbReference>
<dbReference type="InterPro" id="IPR048492">
    <property type="entry name" value="Stu2_CTS"/>
</dbReference>
<evidence type="ECO:0000256" key="2">
    <source>
        <dbReference type="ARBA" id="ARBA00022490"/>
    </source>
</evidence>
<keyword evidence="4" id="KW-0206">Cytoskeleton</keyword>
<dbReference type="RefSeq" id="XP_041406740.1">
    <property type="nucleotide sequence ID" value="XM_041550806.1"/>
</dbReference>
<dbReference type="AlphaFoldDB" id="A0A8H2VG67"/>
<accession>A0A8H2VG67</accession>
<feature type="region of interest" description="Disordered" evidence="8">
    <location>
        <begin position="564"/>
        <end position="606"/>
    </location>
</feature>
<evidence type="ECO:0000256" key="8">
    <source>
        <dbReference type="SAM" id="MobiDB-lite"/>
    </source>
</evidence>
<keyword evidence="2" id="KW-0963">Cytoplasm</keyword>
<dbReference type="GO" id="GO:0007051">
    <property type="term" value="P:spindle organization"/>
    <property type="evidence" value="ECO:0007669"/>
    <property type="project" value="InterPro"/>
</dbReference>
<feature type="domain" description="TOG" evidence="9">
    <location>
        <begin position="8"/>
        <end position="261"/>
    </location>
</feature>
<evidence type="ECO:0000313" key="11">
    <source>
        <dbReference type="Proteomes" id="UP000644660"/>
    </source>
</evidence>
<dbReference type="Proteomes" id="UP000644660">
    <property type="component" value="Unassembled WGS sequence"/>
</dbReference>
<sequence>MSTSNIGTSSAADDIDFNKLSLEEKLNHRNWKGRLLGYQELIKVFNNAVDSNNLQIKKFWNDPSHFESYLLDSNVVSHEQAVIALEALITFMKPLTNDLGNKSHKFLNAWIPSLIEKGLGSSRQHTRDVSTNCILSLCSLDNSIETTIELSIPFLDKKLPRLLSATLNIISKLISIYGIVNIKNLLIFFNHVLEYIPKLASHADKTVRAESLNVVLQIYIIIHNDTDYNKFLQDFINDNLKNIQQRELTKMFETAQFDNLNQFAPFENIRRTNEIKNEITNIDGDGDTIMLDGNNNNGIDLSISIDAQEPNRIDPFTLLPVETILDKLPEQFYERAQSSKWKDRVEALEEFNNNTLTKVKKIDPKANYTTLLDIYATILSKDVNLQAVTLSTESIDQIFTKLGKNDLHKNYCILVFGPLLSRTKEKKATTIEPIRNCLKMICNHYNPLIAENDEFLIELLVAMKHKIPQIRLECTILFTNLLQNMKQIDKKSILKRLNQENDPESILPIVIKIVNDTQPTIRNAGFECLATLIKIFGERYFNDSLEHLDNMKRNKITDLVTSLPNFDKDNDQRQIIPSKRGPPQRVTSLQNTSPKRSNNSIRNDEHSLKNIKLTKINNVSPKVESKTTFERQQNTINEMHTSQPTPSAVVNTLKKENMILNRERTNLSSQLAQSKKDNELLLNENKNLKEEKIFLKKTIVDKESNLEEKLSEVKALNEKINTLEQQIINLRESQIQPPVSNGRTLSEKGSSDDLRRGVGSLRLNSSIESTTSSNLNLNFGMDKDHNNLKIINSDNEESWKRAAEVTKMLKERIERMRSRTK</sequence>
<reference evidence="10 11" key="1">
    <citation type="submission" date="2020-05" db="EMBL/GenBank/DDBJ databases">
        <authorList>
            <person name="Casaregola S."/>
            <person name="Devillers H."/>
            <person name="Grondin C."/>
        </authorList>
    </citation>
    <scope>NUCLEOTIDE SEQUENCE [LARGE SCALE GENOMIC DNA]</scope>
    <source>
        <strain evidence="10 11">CLIB 1767</strain>
    </source>
</reference>
<evidence type="ECO:0000256" key="6">
    <source>
        <dbReference type="PROSITE-ProRule" id="PRU00103"/>
    </source>
</evidence>
<feature type="repeat" description="HEAT" evidence="6">
    <location>
        <begin position="506"/>
        <end position="544"/>
    </location>
</feature>
<dbReference type="GO" id="GO:0061863">
    <property type="term" value="F:microtubule plus end polymerase"/>
    <property type="evidence" value="ECO:0007669"/>
    <property type="project" value="InterPro"/>
</dbReference>
<name>A0A8H2VG67_9SACH</name>
<feature type="coiled-coil region" evidence="7">
    <location>
        <begin position="650"/>
        <end position="733"/>
    </location>
</feature>
<dbReference type="InterPro" id="IPR011989">
    <property type="entry name" value="ARM-like"/>
</dbReference>
<dbReference type="GO" id="GO:0030951">
    <property type="term" value="P:establishment or maintenance of microtubule cytoskeleton polarity"/>
    <property type="evidence" value="ECO:0007669"/>
    <property type="project" value="InterPro"/>
</dbReference>
<dbReference type="InterPro" id="IPR021133">
    <property type="entry name" value="HEAT_type_2"/>
</dbReference>
<dbReference type="OrthoDB" id="205662at2759"/>
<evidence type="ECO:0000256" key="4">
    <source>
        <dbReference type="ARBA" id="ARBA00023212"/>
    </source>
</evidence>
<comment type="similarity">
    <text evidence="5">Belongs to the TOG/XMAP215 family.</text>
</comment>
<dbReference type="InterPro" id="IPR034085">
    <property type="entry name" value="TOG"/>
</dbReference>